<dbReference type="CDD" id="cd02440">
    <property type="entry name" value="AdoMet_MTases"/>
    <property type="match status" value="1"/>
</dbReference>
<dbReference type="GO" id="GO:0032259">
    <property type="term" value="P:methylation"/>
    <property type="evidence" value="ECO:0007669"/>
    <property type="project" value="UniProtKB-KW"/>
</dbReference>
<dbReference type="GeneID" id="69971582"/>
<dbReference type="RefSeq" id="WP_035999630.1">
    <property type="nucleotide sequence ID" value="NZ_CP012747.1"/>
</dbReference>
<dbReference type="InterPro" id="IPR013216">
    <property type="entry name" value="Methyltransf_11"/>
</dbReference>
<evidence type="ECO:0000259" key="1">
    <source>
        <dbReference type="Pfam" id="PF08241"/>
    </source>
</evidence>
<dbReference type="PANTHER" id="PTHR43591:SF24">
    <property type="entry name" value="2-METHOXY-6-POLYPRENYL-1,4-BENZOQUINOL METHYLASE, MITOCHONDRIAL"/>
    <property type="match status" value="1"/>
</dbReference>
<dbReference type="EMBL" id="CP012747">
    <property type="protein sequence ID" value="ALL67793.1"/>
    <property type="molecule type" value="Genomic_DNA"/>
</dbReference>
<keyword evidence="2" id="KW-0489">Methyltransferase</keyword>
<proteinExistence type="predicted"/>
<sequence length="272" mass="29321">MNKSNDTGFTGSIPEIYERYLVPMIFEPYARDLANRAASVQPSRVLEIAAGTGVVTRAMTDVLPAHVEIVATDLNQAMLDCAAALGTCRSVTWQQADAMHLPFDDASFDLIVCQFGAMFFPDKARAFAEARRVLRSGGLMLFDVWDRIEENAFAATVSAALGKLYAADPPGFLRRVPHGYWDTNVIARDLADGGFDAPSPRLETIAKRSRAASAEAAAVAFCQGTPMRAEIEARSGAMLDEATAACATALRERFGDSAIDGKIQAHVVTAQR</sequence>
<keyword evidence="2" id="KW-0808">Transferase</keyword>
<feature type="domain" description="Methyltransferase type 11" evidence="1">
    <location>
        <begin position="46"/>
        <end position="142"/>
    </location>
</feature>
<dbReference type="Pfam" id="PF08241">
    <property type="entry name" value="Methyltransf_11"/>
    <property type="match status" value="1"/>
</dbReference>
<evidence type="ECO:0000313" key="2">
    <source>
        <dbReference type="EMBL" id="ALL67793.1"/>
    </source>
</evidence>
<dbReference type="InterPro" id="IPR029063">
    <property type="entry name" value="SAM-dependent_MTases_sf"/>
</dbReference>
<name>A0A0P0RGW4_9BURK</name>
<keyword evidence="2" id="KW-0830">Ubiquinone</keyword>
<dbReference type="Proteomes" id="UP000019146">
    <property type="component" value="Chromosome 2"/>
</dbReference>
<organism evidence="2 3">
    <name type="scientific">Paraburkholderia caribensis MBA4</name>
    <dbReference type="NCBI Taxonomy" id="1323664"/>
    <lineage>
        <taxon>Bacteria</taxon>
        <taxon>Pseudomonadati</taxon>
        <taxon>Pseudomonadota</taxon>
        <taxon>Betaproteobacteria</taxon>
        <taxon>Burkholderiales</taxon>
        <taxon>Burkholderiaceae</taxon>
        <taxon>Paraburkholderia</taxon>
    </lineage>
</organism>
<dbReference type="KEGG" id="bcai:K788_0001087"/>
<dbReference type="SUPFAM" id="SSF53335">
    <property type="entry name" value="S-adenosyl-L-methionine-dependent methyltransferases"/>
    <property type="match status" value="1"/>
</dbReference>
<evidence type="ECO:0000313" key="3">
    <source>
        <dbReference type="Proteomes" id="UP000019146"/>
    </source>
</evidence>
<gene>
    <name evidence="2" type="ORF">K788_0001087</name>
</gene>
<protein>
    <submittedName>
        <fullName evidence="2">Ubiquinone/menaquinone biosynthesis methyltransferase</fullName>
    </submittedName>
</protein>
<dbReference type="PANTHER" id="PTHR43591">
    <property type="entry name" value="METHYLTRANSFERASE"/>
    <property type="match status" value="1"/>
</dbReference>
<dbReference type="AlphaFoldDB" id="A0A0P0RGW4"/>
<dbReference type="GO" id="GO:0008757">
    <property type="term" value="F:S-adenosylmethionine-dependent methyltransferase activity"/>
    <property type="evidence" value="ECO:0007669"/>
    <property type="project" value="InterPro"/>
</dbReference>
<dbReference type="Gene3D" id="3.40.50.150">
    <property type="entry name" value="Vaccinia Virus protein VP39"/>
    <property type="match status" value="1"/>
</dbReference>
<accession>A0A0P0RGW4</accession>
<reference evidence="2 3" key="1">
    <citation type="journal article" date="2014" name="Genome Announc.">
        <title>Draft Genome Sequence of the Haloacid-Degrading Burkholderia caribensis Strain MBA4.</title>
        <authorList>
            <person name="Pan Y."/>
            <person name="Kong K.F."/>
            <person name="Tsang J.S."/>
        </authorList>
    </citation>
    <scope>NUCLEOTIDE SEQUENCE [LARGE SCALE GENOMIC DNA]</scope>
    <source>
        <strain evidence="2 3">MBA4</strain>
    </source>
</reference>